<evidence type="ECO:0008006" key="4">
    <source>
        <dbReference type="Google" id="ProtNLM"/>
    </source>
</evidence>
<protein>
    <recommendedName>
        <fullName evidence="4">Rhodanese domain-containing protein</fullName>
    </recommendedName>
</protein>
<accession>A0AAV4ZS52</accession>
<dbReference type="Proteomes" id="UP001055247">
    <property type="component" value="Unassembled WGS sequence"/>
</dbReference>
<evidence type="ECO:0000313" key="2">
    <source>
        <dbReference type="EMBL" id="GJD91416.1"/>
    </source>
</evidence>
<comment type="caution">
    <text evidence="2">The sequence shown here is derived from an EMBL/GenBank/DDBJ whole genome shotgun (WGS) entry which is preliminary data.</text>
</comment>
<keyword evidence="1" id="KW-0732">Signal</keyword>
<dbReference type="EMBL" id="BPQO01000027">
    <property type="protein sequence ID" value="GJD91416.1"/>
    <property type="molecule type" value="Genomic_DNA"/>
</dbReference>
<feature type="chain" id="PRO_5043955080" description="Rhodanese domain-containing protein" evidence="1">
    <location>
        <begin position="20"/>
        <end position="154"/>
    </location>
</feature>
<dbReference type="InterPro" id="IPR036873">
    <property type="entry name" value="Rhodanese-like_dom_sf"/>
</dbReference>
<dbReference type="AlphaFoldDB" id="A0AAV4ZS52"/>
<dbReference type="RefSeq" id="WP_156453519.1">
    <property type="nucleotide sequence ID" value="NZ_BPQO01000027.1"/>
</dbReference>
<evidence type="ECO:0000313" key="3">
    <source>
        <dbReference type="Proteomes" id="UP001055247"/>
    </source>
</evidence>
<organism evidence="2 3">
    <name type="scientific">Methylobacterium hispanicum</name>
    <dbReference type="NCBI Taxonomy" id="270350"/>
    <lineage>
        <taxon>Bacteria</taxon>
        <taxon>Pseudomonadati</taxon>
        <taxon>Pseudomonadota</taxon>
        <taxon>Alphaproteobacteria</taxon>
        <taxon>Hyphomicrobiales</taxon>
        <taxon>Methylobacteriaceae</taxon>
        <taxon>Methylobacterium</taxon>
    </lineage>
</organism>
<proteinExistence type="predicted"/>
<evidence type="ECO:0000256" key="1">
    <source>
        <dbReference type="SAM" id="SignalP"/>
    </source>
</evidence>
<name>A0AAV4ZS52_9HYPH</name>
<reference evidence="2" key="2">
    <citation type="submission" date="2021-08" db="EMBL/GenBank/DDBJ databases">
        <authorList>
            <person name="Tani A."/>
            <person name="Ola A."/>
            <person name="Ogura Y."/>
            <person name="Katsura K."/>
            <person name="Hayashi T."/>
        </authorList>
    </citation>
    <scope>NUCLEOTIDE SEQUENCE</scope>
    <source>
        <strain evidence="2">DSM 16372</strain>
    </source>
</reference>
<gene>
    <name evidence="2" type="ORF">BHAOGJBA_4964</name>
</gene>
<sequence length="154" mass="16234">MMAAALVLLLAAAQVPARATPSGSARDAPAMAAATTADIDPATGLRVRNYRAPVTMPVRGGTRIDLDAVDRLRTEGAALIDVMPQRGGFDPAGGAWRIVDRHATIPGAVWLPETGRGTIEPRLAAYLAAWLARLSGGDRGHPLIFFCMADCWMS</sequence>
<feature type="signal peptide" evidence="1">
    <location>
        <begin position="1"/>
        <end position="19"/>
    </location>
</feature>
<reference evidence="2" key="1">
    <citation type="journal article" date="2016" name="Front. Microbiol.">
        <title>Genome Sequence of the Piezophilic, Mesophilic Sulfate-Reducing Bacterium Desulfovibrio indicus J2T.</title>
        <authorList>
            <person name="Cao J."/>
            <person name="Maignien L."/>
            <person name="Shao Z."/>
            <person name="Alain K."/>
            <person name="Jebbar M."/>
        </authorList>
    </citation>
    <scope>NUCLEOTIDE SEQUENCE</scope>
    <source>
        <strain evidence="2">DSM 16372</strain>
    </source>
</reference>
<dbReference type="SUPFAM" id="SSF52821">
    <property type="entry name" value="Rhodanese/Cell cycle control phosphatase"/>
    <property type="match status" value="1"/>
</dbReference>
<keyword evidence="3" id="KW-1185">Reference proteome</keyword>